<dbReference type="AlphaFoldDB" id="A0A5A7PNI9"/>
<sequence length="171" mass="19879">MFKRIQHFLVNHVDIHFQYFKPELLKSGNYLHNTARSPARNRLEQQVRAAEFHLNLSHSRFRAGHELINTVINRRSRGIARRKLDRAREARGLQIVQPGLIRAAWLRGPRAQWGLPRAYDGPRAQDVYIGFPLLFGLERLVNLLQLVYVVDYTADNRRLVALGKTKSVTTF</sequence>
<gene>
    <name evidence="1" type="ORF">STAS_10543</name>
</gene>
<protein>
    <submittedName>
        <fullName evidence="1">Rhs element Vgr family protein</fullName>
    </submittedName>
</protein>
<keyword evidence="2" id="KW-1185">Reference proteome</keyword>
<evidence type="ECO:0000313" key="1">
    <source>
        <dbReference type="EMBL" id="GER34334.1"/>
    </source>
</evidence>
<accession>A0A5A7PNI9</accession>
<proteinExistence type="predicted"/>
<reference evidence="2" key="1">
    <citation type="journal article" date="2019" name="Curr. Biol.">
        <title>Genome Sequence of Striga asiatica Provides Insight into the Evolution of Plant Parasitism.</title>
        <authorList>
            <person name="Yoshida S."/>
            <person name="Kim S."/>
            <person name="Wafula E.K."/>
            <person name="Tanskanen J."/>
            <person name="Kim Y.M."/>
            <person name="Honaas L."/>
            <person name="Yang Z."/>
            <person name="Spallek T."/>
            <person name="Conn C.E."/>
            <person name="Ichihashi Y."/>
            <person name="Cheong K."/>
            <person name="Cui S."/>
            <person name="Der J.P."/>
            <person name="Gundlach H."/>
            <person name="Jiao Y."/>
            <person name="Hori C."/>
            <person name="Ishida J.K."/>
            <person name="Kasahara H."/>
            <person name="Kiba T."/>
            <person name="Kim M.S."/>
            <person name="Koo N."/>
            <person name="Laohavisit A."/>
            <person name="Lee Y.H."/>
            <person name="Lumba S."/>
            <person name="McCourt P."/>
            <person name="Mortimer J.C."/>
            <person name="Mutuku J.M."/>
            <person name="Nomura T."/>
            <person name="Sasaki-Sekimoto Y."/>
            <person name="Seto Y."/>
            <person name="Wang Y."/>
            <person name="Wakatake T."/>
            <person name="Sakakibara H."/>
            <person name="Demura T."/>
            <person name="Yamaguchi S."/>
            <person name="Yoneyama K."/>
            <person name="Manabe R.I."/>
            <person name="Nelson D.C."/>
            <person name="Schulman A.H."/>
            <person name="Timko M.P."/>
            <person name="dePamphilis C.W."/>
            <person name="Choi D."/>
            <person name="Shirasu K."/>
        </authorList>
    </citation>
    <scope>NUCLEOTIDE SEQUENCE [LARGE SCALE GENOMIC DNA]</scope>
    <source>
        <strain evidence="2">cv. UVA1</strain>
    </source>
</reference>
<organism evidence="1 2">
    <name type="scientific">Striga asiatica</name>
    <name type="common">Asiatic witchweed</name>
    <name type="synonym">Buchnera asiatica</name>
    <dbReference type="NCBI Taxonomy" id="4170"/>
    <lineage>
        <taxon>Eukaryota</taxon>
        <taxon>Viridiplantae</taxon>
        <taxon>Streptophyta</taxon>
        <taxon>Embryophyta</taxon>
        <taxon>Tracheophyta</taxon>
        <taxon>Spermatophyta</taxon>
        <taxon>Magnoliopsida</taxon>
        <taxon>eudicotyledons</taxon>
        <taxon>Gunneridae</taxon>
        <taxon>Pentapetalae</taxon>
        <taxon>asterids</taxon>
        <taxon>lamiids</taxon>
        <taxon>Lamiales</taxon>
        <taxon>Orobanchaceae</taxon>
        <taxon>Buchnereae</taxon>
        <taxon>Striga</taxon>
    </lineage>
</organism>
<dbReference type="EMBL" id="BKCP01004872">
    <property type="protein sequence ID" value="GER34334.1"/>
    <property type="molecule type" value="Genomic_DNA"/>
</dbReference>
<comment type="caution">
    <text evidence="1">The sequence shown here is derived from an EMBL/GenBank/DDBJ whole genome shotgun (WGS) entry which is preliminary data.</text>
</comment>
<name>A0A5A7PNI9_STRAF</name>
<evidence type="ECO:0000313" key="2">
    <source>
        <dbReference type="Proteomes" id="UP000325081"/>
    </source>
</evidence>
<dbReference type="Proteomes" id="UP000325081">
    <property type="component" value="Unassembled WGS sequence"/>
</dbReference>